<dbReference type="NCBIfam" id="TIGR01128">
    <property type="entry name" value="holA"/>
    <property type="match status" value="1"/>
</dbReference>
<dbReference type="AlphaFoldDB" id="A0A345BUN6"/>
<gene>
    <name evidence="11" type="ORF">DT065_00630</name>
</gene>
<name>A0A345BUN6_9BACI</name>
<evidence type="ECO:0000256" key="2">
    <source>
        <dbReference type="ARBA" id="ARBA00017703"/>
    </source>
</evidence>
<evidence type="ECO:0000256" key="5">
    <source>
        <dbReference type="ARBA" id="ARBA00022705"/>
    </source>
</evidence>
<feature type="domain" description="DNA polymerase III delta subunit-like C-terminal" evidence="10">
    <location>
        <begin position="218"/>
        <end position="337"/>
    </location>
</feature>
<dbReference type="GO" id="GO:0009360">
    <property type="term" value="C:DNA polymerase III complex"/>
    <property type="evidence" value="ECO:0007669"/>
    <property type="project" value="InterPro"/>
</dbReference>
<dbReference type="EC" id="2.7.7.7" evidence="1"/>
<dbReference type="InterPro" id="IPR008921">
    <property type="entry name" value="DNA_pol3_clamp-load_cplx_C"/>
</dbReference>
<dbReference type="SUPFAM" id="SSF48019">
    <property type="entry name" value="post-AAA+ oligomerization domain-like"/>
    <property type="match status" value="1"/>
</dbReference>
<evidence type="ECO:0000256" key="3">
    <source>
        <dbReference type="ARBA" id="ARBA00022679"/>
    </source>
</evidence>
<evidence type="ECO:0000259" key="10">
    <source>
        <dbReference type="Pfam" id="PF21694"/>
    </source>
</evidence>
<evidence type="ECO:0000313" key="11">
    <source>
        <dbReference type="EMBL" id="AXF54667.1"/>
    </source>
</evidence>
<dbReference type="GO" id="GO:0003887">
    <property type="term" value="F:DNA-directed DNA polymerase activity"/>
    <property type="evidence" value="ECO:0007669"/>
    <property type="project" value="UniProtKB-KW"/>
</dbReference>
<proteinExistence type="inferred from homology"/>
<keyword evidence="12" id="KW-1185">Reference proteome</keyword>
<accession>A0A345BUN6</accession>
<dbReference type="KEGG" id="rue:DT065_00630"/>
<evidence type="ECO:0000313" key="12">
    <source>
        <dbReference type="Proteomes" id="UP000252100"/>
    </source>
</evidence>
<evidence type="ECO:0000256" key="6">
    <source>
        <dbReference type="ARBA" id="ARBA00022932"/>
    </source>
</evidence>
<dbReference type="Gene3D" id="1.20.272.10">
    <property type="match status" value="1"/>
</dbReference>
<evidence type="ECO:0000259" key="9">
    <source>
        <dbReference type="Pfam" id="PF06144"/>
    </source>
</evidence>
<dbReference type="PANTHER" id="PTHR34388:SF1">
    <property type="entry name" value="DNA POLYMERASE III SUBUNIT DELTA"/>
    <property type="match status" value="1"/>
</dbReference>
<dbReference type="Pfam" id="PF21694">
    <property type="entry name" value="DNA_pol3_delta_C"/>
    <property type="match status" value="1"/>
</dbReference>
<feature type="domain" description="DNA polymerase III delta N-terminal" evidence="9">
    <location>
        <begin position="20"/>
        <end position="140"/>
    </location>
</feature>
<comment type="similarity">
    <text evidence="7">Belongs to the DNA polymerase HolA subunit family.</text>
</comment>
<dbReference type="Pfam" id="PF06144">
    <property type="entry name" value="DNA_pol3_delta"/>
    <property type="match status" value="1"/>
</dbReference>
<keyword evidence="5" id="KW-0235">DNA replication</keyword>
<dbReference type="Gene3D" id="3.40.50.300">
    <property type="entry name" value="P-loop containing nucleotide triphosphate hydrolases"/>
    <property type="match status" value="1"/>
</dbReference>
<keyword evidence="4" id="KW-0548">Nucleotidyltransferase</keyword>
<evidence type="ECO:0000256" key="8">
    <source>
        <dbReference type="ARBA" id="ARBA00049244"/>
    </source>
</evidence>
<dbReference type="PANTHER" id="PTHR34388">
    <property type="entry name" value="DNA POLYMERASE III SUBUNIT DELTA"/>
    <property type="match status" value="1"/>
</dbReference>
<dbReference type="RefSeq" id="WP_114369953.1">
    <property type="nucleotide sequence ID" value="NZ_CP031092.1"/>
</dbReference>
<evidence type="ECO:0000256" key="7">
    <source>
        <dbReference type="ARBA" id="ARBA00034754"/>
    </source>
</evidence>
<dbReference type="GO" id="GO:0003677">
    <property type="term" value="F:DNA binding"/>
    <property type="evidence" value="ECO:0007669"/>
    <property type="project" value="InterPro"/>
</dbReference>
<keyword evidence="6" id="KW-0239">DNA-directed DNA polymerase</keyword>
<organism evidence="11 12">
    <name type="scientific">Salicibibacter kimchii</name>
    <dbReference type="NCBI Taxonomy" id="2099786"/>
    <lineage>
        <taxon>Bacteria</taxon>
        <taxon>Bacillati</taxon>
        <taxon>Bacillota</taxon>
        <taxon>Bacilli</taxon>
        <taxon>Bacillales</taxon>
        <taxon>Bacillaceae</taxon>
        <taxon>Salicibibacter</taxon>
    </lineage>
</organism>
<keyword evidence="3" id="KW-0808">Transferase</keyword>
<dbReference type="Gene3D" id="1.10.8.60">
    <property type="match status" value="1"/>
</dbReference>
<evidence type="ECO:0000256" key="4">
    <source>
        <dbReference type="ARBA" id="ARBA00022695"/>
    </source>
</evidence>
<evidence type="ECO:0000256" key="1">
    <source>
        <dbReference type="ARBA" id="ARBA00012417"/>
    </source>
</evidence>
<dbReference type="GO" id="GO:0006261">
    <property type="term" value="P:DNA-templated DNA replication"/>
    <property type="evidence" value="ECO:0007669"/>
    <property type="project" value="TreeGrafter"/>
</dbReference>
<dbReference type="InterPro" id="IPR010372">
    <property type="entry name" value="DNA_pol3_delta_N"/>
</dbReference>
<dbReference type="EMBL" id="CP031092">
    <property type="protein sequence ID" value="AXF54667.1"/>
    <property type="molecule type" value="Genomic_DNA"/>
</dbReference>
<comment type="catalytic activity">
    <reaction evidence="8">
        <text>DNA(n) + a 2'-deoxyribonucleoside 5'-triphosphate = DNA(n+1) + diphosphate</text>
        <dbReference type="Rhea" id="RHEA:22508"/>
        <dbReference type="Rhea" id="RHEA-COMP:17339"/>
        <dbReference type="Rhea" id="RHEA-COMP:17340"/>
        <dbReference type="ChEBI" id="CHEBI:33019"/>
        <dbReference type="ChEBI" id="CHEBI:61560"/>
        <dbReference type="ChEBI" id="CHEBI:173112"/>
        <dbReference type="EC" id="2.7.7.7"/>
    </reaction>
</comment>
<dbReference type="InterPro" id="IPR048466">
    <property type="entry name" value="DNA_pol3_delta-like_C"/>
</dbReference>
<reference evidence="11 12" key="1">
    <citation type="journal article" date="2018" name="J. Microbiol.">
        <title>Salicibibacter kimchii gen. nov., sp. nov., a moderately halophilic and alkalitolerant bacterium in the family Bacillaceae, isolated from kimchi.</title>
        <authorList>
            <person name="Jang J.Y."/>
            <person name="Oh Y.J."/>
            <person name="Lim S.K."/>
            <person name="Park H.K."/>
            <person name="Lee C."/>
            <person name="Kim J.Y."/>
            <person name="Lee M.A."/>
            <person name="Choi H.J."/>
        </authorList>
    </citation>
    <scope>NUCLEOTIDE SEQUENCE [LARGE SCALE GENOMIC DNA]</scope>
    <source>
        <strain evidence="11 12">NKC1-1</strain>
    </source>
</reference>
<dbReference type="InterPro" id="IPR005790">
    <property type="entry name" value="DNA_polIII_delta"/>
</dbReference>
<sequence>MSTYLQTRKNITEGNFSSIYFFYGTEKYMMDDLVQQISRHALGDVERDFNFSQFDMKEVPLQEGIEEAETVSFFGQGRIIVFQHARFLTGAKDKDMPPHDLKRLEAFLADPPPENIVVFTVETQKVDERKKIVKKLKDVGETVETSPLHGDRLKQWIREKANEENVLLTAEAVDELLGRSNSDLLTLEKEIQKCAQYINGHGEIDASIVRALVPRSLEDNVFQLIDAVSDNHTEKALQLFDDLLRNGEEPIKITALIGRQFRLLNLAAEMDKRGYSQQKAARQLGVPPFVAKRLSAKAKTVKSDAVSRALSLIAETDYKMKQGAVEKKNGVALLIARLPRVLSG</sequence>
<dbReference type="InterPro" id="IPR027417">
    <property type="entry name" value="P-loop_NTPase"/>
</dbReference>
<dbReference type="OrthoDB" id="9775929at2"/>
<dbReference type="Proteomes" id="UP000252100">
    <property type="component" value="Chromosome"/>
</dbReference>
<dbReference type="SUPFAM" id="SSF52540">
    <property type="entry name" value="P-loop containing nucleoside triphosphate hydrolases"/>
    <property type="match status" value="1"/>
</dbReference>
<protein>
    <recommendedName>
        <fullName evidence="2">DNA polymerase III subunit delta</fullName>
        <ecNumber evidence="1">2.7.7.7</ecNumber>
    </recommendedName>
</protein>